<proteinExistence type="predicted"/>
<protein>
    <submittedName>
        <fullName evidence="1">Uncharacterized protein</fullName>
    </submittedName>
</protein>
<gene>
    <name evidence="1" type="ORF">QNM18_04830</name>
</gene>
<reference evidence="1 2" key="1">
    <citation type="submission" date="2023-05" db="EMBL/GenBank/DDBJ databases">
        <title>Pseudoalteromonas ardens sp. nov., Pseudoalteromonas obscura sp. nov., and Pseudoalteromonas umbrosa sp. nov., isolated from the coral Montipora capitata.</title>
        <authorList>
            <person name="Thomas E.M."/>
            <person name="Smith E.M."/>
            <person name="Papke E."/>
            <person name="Shlafstein M.D."/>
            <person name="Oline D.K."/>
            <person name="Videau P."/>
            <person name="Saw J.H."/>
            <person name="Strangman W.K."/>
            <person name="Ushijima B."/>
        </authorList>
    </citation>
    <scope>NUCLEOTIDE SEQUENCE [LARGE SCALE GENOMIC DNA]</scope>
    <source>
        <strain evidence="1 2">P94</strain>
    </source>
</reference>
<organism evidence="1 2">
    <name type="scientific">Pseudoalteromonas obscura</name>
    <dbReference type="NCBI Taxonomy" id="3048491"/>
    <lineage>
        <taxon>Bacteria</taxon>
        <taxon>Pseudomonadati</taxon>
        <taxon>Pseudomonadota</taxon>
        <taxon>Gammaproteobacteria</taxon>
        <taxon>Alteromonadales</taxon>
        <taxon>Pseudoalteromonadaceae</taxon>
        <taxon>Pseudoalteromonas</taxon>
    </lineage>
</organism>
<comment type="caution">
    <text evidence="1">The sequence shown here is derived from an EMBL/GenBank/DDBJ whole genome shotgun (WGS) entry which is preliminary data.</text>
</comment>
<dbReference type="RefSeq" id="WP_284136542.1">
    <property type="nucleotide sequence ID" value="NZ_JASJUT010000002.1"/>
</dbReference>
<evidence type="ECO:0000313" key="1">
    <source>
        <dbReference type="EMBL" id="MDK2594390.1"/>
    </source>
</evidence>
<accession>A0ABT7EH60</accession>
<sequence>MNLLRNALKKSYSVEEKLFFATADKAIYEGQYIDVEVVERVRERGEAYTVVSREEIKTVRILRSQCAPEVHGQISINNEVFHLTELYSKDEISITFVFS</sequence>
<evidence type="ECO:0000313" key="2">
    <source>
        <dbReference type="Proteomes" id="UP001231915"/>
    </source>
</evidence>
<name>A0ABT7EH60_9GAMM</name>
<dbReference type="EMBL" id="JASJUT010000002">
    <property type="protein sequence ID" value="MDK2594390.1"/>
    <property type="molecule type" value="Genomic_DNA"/>
</dbReference>
<keyword evidence="2" id="KW-1185">Reference proteome</keyword>
<dbReference type="Proteomes" id="UP001231915">
    <property type="component" value="Unassembled WGS sequence"/>
</dbReference>